<feature type="transmembrane region" description="Helical" evidence="16">
    <location>
        <begin position="212"/>
        <end position="233"/>
    </location>
</feature>
<dbReference type="PANTHER" id="PTHR44758:SF1">
    <property type="entry name" value="NAD(P) TRANSHYDROGENASE SUBUNIT BETA"/>
    <property type="match status" value="1"/>
</dbReference>
<feature type="transmembrane region" description="Helical" evidence="16">
    <location>
        <begin position="35"/>
        <end position="52"/>
    </location>
</feature>
<dbReference type="RefSeq" id="WP_308864193.1">
    <property type="nucleotide sequence ID" value="NZ_JAVHUL010000017.1"/>
</dbReference>
<protein>
    <recommendedName>
        <fullName evidence="5 15">NAD(P) transhydrogenase subunit beta</fullName>
        <ecNumber evidence="4 15">7.1.1.1</ecNumber>
    </recommendedName>
    <alternativeName>
        <fullName evidence="15">Nicotinamide nucleotide transhydrogenase subunit beta</fullName>
    </alternativeName>
</protein>
<evidence type="ECO:0000256" key="14">
    <source>
        <dbReference type="ARBA" id="ARBA00048202"/>
    </source>
</evidence>
<comment type="subcellular location">
    <subcellularLocation>
        <location evidence="2">Cell inner membrane</location>
        <topology evidence="2">Multi-pass membrane protein</topology>
    </subcellularLocation>
</comment>
<feature type="transmembrane region" description="Helical" evidence="16">
    <location>
        <begin position="156"/>
        <end position="177"/>
    </location>
</feature>
<keyword evidence="10 15" id="KW-1278">Translocase</keyword>
<organism evidence="18 19">
    <name type="scientific">Mesonia profundi</name>
    <dbReference type="NCBI Taxonomy" id="3070998"/>
    <lineage>
        <taxon>Bacteria</taxon>
        <taxon>Pseudomonadati</taxon>
        <taxon>Bacteroidota</taxon>
        <taxon>Flavobacteriia</taxon>
        <taxon>Flavobacteriales</taxon>
        <taxon>Flavobacteriaceae</taxon>
        <taxon>Mesonia</taxon>
    </lineage>
</organism>
<dbReference type="EMBL" id="JAVHUL010000017">
    <property type="protein sequence ID" value="MDQ7917445.1"/>
    <property type="molecule type" value="Genomic_DNA"/>
</dbReference>
<evidence type="ECO:0000256" key="4">
    <source>
        <dbReference type="ARBA" id="ARBA00012943"/>
    </source>
</evidence>
<keyword evidence="13 15" id="KW-0472">Membrane</keyword>
<feature type="transmembrane region" description="Helical" evidence="16">
    <location>
        <begin position="239"/>
        <end position="258"/>
    </location>
</feature>
<dbReference type="InterPro" id="IPR034300">
    <property type="entry name" value="PNTB-like"/>
</dbReference>
<evidence type="ECO:0000256" key="9">
    <source>
        <dbReference type="ARBA" id="ARBA00022857"/>
    </source>
</evidence>
<dbReference type="Proteomes" id="UP001230915">
    <property type="component" value="Unassembled WGS sequence"/>
</dbReference>
<evidence type="ECO:0000256" key="12">
    <source>
        <dbReference type="ARBA" id="ARBA00023027"/>
    </source>
</evidence>
<dbReference type="Gene3D" id="3.40.50.1220">
    <property type="entry name" value="TPP-binding domain"/>
    <property type="match status" value="1"/>
</dbReference>
<dbReference type="PANTHER" id="PTHR44758">
    <property type="entry name" value="NAD(P) TRANSHYDROGENASE SUBUNIT BETA"/>
    <property type="match status" value="1"/>
</dbReference>
<evidence type="ECO:0000256" key="16">
    <source>
        <dbReference type="SAM" id="Phobius"/>
    </source>
</evidence>
<evidence type="ECO:0000256" key="13">
    <source>
        <dbReference type="ARBA" id="ARBA00023136"/>
    </source>
</evidence>
<evidence type="ECO:0000256" key="7">
    <source>
        <dbReference type="ARBA" id="ARBA00022519"/>
    </source>
</evidence>
<evidence type="ECO:0000313" key="19">
    <source>
        <dbReference type="Proteomes" id="UP001230915"/>
    </source>
</evidence>
<name>A0ABU1A175_9FLAO</name>
<feature type="transmembrane region" description="Helical" evidence="16">
    <location>
        <begin position="123"/>
        <end position="144"/>
    </location>
</feature>
<feature type="transmembrane region" description="Helical" evidence="16">
    <location>
        <begin position="183"/>
        <end position="205"/>
    </location>
</feature>
<proteinExistence type="inferred from homology"/>
<gene>
    <name evidence="18" type="ORF">RBU60_07655</name>
</gene>
<evidence type="ECO:0000313" key="18">
    <source>
        <dbReference type="EMBL" id="MDQ7917445.1"/>
    </source>
</evidence>
<keyword evidence="6 15" id="KW-1003">Cell membrane</keyword>
<evidence type="ECO:0000256" key="6">
    <source>
        <dbReference type="ARBA" id="ARBA00022475"/>
    </source>
</evidence>
<comment type="catalytic activity">
    <reaction evidence="14 15">
        <text>NAD(+) + NADPH + H(+)(in) = NADH + NADP(+) + H(+)(out)</text>
        <dbReference type="Rhea" id="RHEA:47992"/>
        <dbReference type="ChEBI" id="CHEBI:15378"/>
        <dbReference type="ChEBI" id="CHEBI:57540"/>
        <dbReference type="ChEBI" id="CHEBI:57783"/>
        <dbReference type="ChEBI" id="CHEBI:57945"/>
        <dbReference type="ChEBI" id="CHEBI:58349"/>
        <dbReference type="EC" id="7.1.1.1"/>
    </reaction>
</comment>
<keyword evidence="12 15" id="KW-0520">NAD</keyword>
<feature type="transmembrane region" description="Helical" evidence="16">
    <location>
        <begin position="58"/>
        <end position="79"/>
    </location>
</feature>
<evidence type="ECO:0000256" key="5">
    <source>
        <dbReference type="ARBA" id="ARBA00014581"/>
    </source>
</evidence>
<evidence type="ECO:0000256" key="15">
    <source>
        <dbReference type="PIRNR" id="PIRNR000204"/>
    </source>
</evidence>
<evidence type="ECO:0000256" key="11">
    <source>
        <dbReference type="ARBA" id="ARBA00022989"/>
    </source>
</evidence>
<dbReference type="SUPFAM" id="SSF52467">
    <property type="entry name" value="DHS-like NAD/FAD-binding domain"/>
    <property type="match status" value="1"/>
</dbReference>
<evidence type="ECO:0000256" key="10">
    <source>
        <dbReference type="ARBA" id="ARBA00022967"/>
    </source>
</evidence>
<keyword evidence="7 15" id="KW-0997">Cell inner membrane</keyword>
<evidence type="ECO:0000256" key="8">
    <source>
        <dbReference type="ARBA" id="ARBA00022692"/>
    </source>
</evidence>
<dbReference type="InterPro" id="IPR029035">
    <property type="entry name" value="DHS-like_NAD/FAD-binding_dom"/>
</dbReference>
<keyword evidence="11 16" id="KW-1133">Transmembrane helix</keyword>
<feature type="transmembrane region" description="Helical" evidence="16">
    <location>
        <begin position="91"/>
        <end position="117"/>
    </location>
</feature>
<keyword evidence="19" id="KW-1185">Reference proteome</keyword>
<evidence type="ECO:0000256" key="1">
    <source>
        <dbReference type="ARBA" id="ARBA00003943"/>
    </source>
</evidence>
<feature type="transmembrane region" description="Helical" evidence="16">
    <location>
        <begin position="6"/>
        <end position="23"/>
    </location>
</feature>
<evidence type="ECO:0000256" key="2">
    <source>
        <dbReference type="ARBA" id="ARBA00004429"/>
    </source>
</evidence>
<evidence type="ECO:0000256" key="3">
    <source>
        <dbReference type="ARBA" id="ARBA00007919"/>
    </source>
</evidence>
<sequence>MSIFMNIGYLIASFSFIIGLKLMSSPKHANKGNTIAAAGMLIALLSVFTGVVTDNINYTNLTIILVAILLGVVVGRQMAVKVKMTEMPQMVSLLNATGGGCAMLLGWIEAIQITSFIGVGSQALLNLGTLTGAIAFSGSIVAYLKLAGKLKDYNSVVVNATSKLLIFVCIALPVAYATQILSISFFELTMVLLVLGLIYGILFVVPIGGADMPVVISLLNSITGIATALAGLLHDNKTMIAGGIFVGAAGIFLTMLMCKAMNRSLWKVIAGNSKSKNGGTQSAQEQEIQETNVAETVTKLLLANKIGIIPGYGMAVAQAQHTCFQLQKLLMQQEKILDYIIHPVAGRMPGHMNVLLAEAKIEYEYLKEMHETNDHMEEYDLLLVIGANDVVNPAAETNPESPIYGMPIIKAHLSKNVIVLKRSMNPGYAGIPNELFEKENCQLLFGDAQTNLQEIVQQLKVLS</sequence>
<comment type="function">
    <text evidence="1 15">The transhydrogenation between NADH and NADP is coupled to respiration and ATP hydrolysis and functions as a proton pump across the membrane.</text>
</comment>
<feature type="domain" description="NADP transhydrogenase beta-like" evidence="17">
    <location>
        <begin position="6"/>
        <end position="457"/>
    </location>
</feature>
<comment type="similarity">
    <text evidence="3 15">Belongs to the PNT beta subunit family.</text>
</comment>
<dbReference type="EC" id="7.1.1.1" evidence="4 15"/>
<keyword evidence="8 16" id="KW-0812">Transmembrane</keyword>
<dbReference type="PIRSF" id="PIRSF000204">
    <property type="entry name" value="PNTB"/>
    <property type="match status" value="1"/>
</dbReference>
<dbReference type="InterPro" id="IPR012136">
    <property type="entry name" value="NADH_DH_b"/>
</dbReference>
<reference evidence="18 19" key="1">
    <citation type="submission" date="2023-08" db="EMBL/GenBank/DDBJ databases">
        <title>Mesonia sp. MT50, isolated from deep-sea sediment of the Mariana Trench.</title>
        <authorList>
            <person name="Fu H."/>
        </authorList>
    </citation>
    <scope>NUCLEOTIDE SEQUENCE [LARGE SCALE GENOMIC DNA]</scope>
    <source>
        <strain evidence="18 19">MT50</strain>
    </source>
</reference>
<comment type="caution">
    <text evidence="18">The sequence shown here is derived from an EMBL/GenBank/DDBJ whole genome shotgun (WGS) entry which is preliminary data.</text>
</comment>
<keyword evidence="9 15" id="KW-0521">NADP</keyword>
<dbReference type="Pfam" id="PF02233">
    <property type="entry name" value="PNTB"/>
    <property type="match status" value="1"/>
</dbReference>
<evidence type="ECO:0000259" key="17">
    <source>
        <dbReference type="Pfam" id="PF02233"/>
    </source>
</evidence>
<accession>A0ABU1A175</accession>